<organism evidence="1 2">
    <name type="scientific">Cinara cedri</name>
    <dbReference type="NCBI Taxonomy" id="506608"/>
    <lineage>
        <taxon>Eukaryota</taxon>
        <taxon>Metazoa</taxon>
        <taxon>Ecdysozoa</taxon>
        <taxon>Arthropoda</taxon>
        <taxon>Hexapoda</taxon>
        <taxon>Insecta</taxon>
        <taxon>Pterygota</taxon>
        <taxon>Neoptera</taxon>
        <taxon>Paraneoptera</taxon>
        <taxon>Hemiptera</taxon>
        <taxon>Sternorrhyncha</taxon>
        <taxon>Aphidomorpha</taxon>
        <taxon>Aphidoidea</taxon>
        <taxon>Aphididae</taxon>
        <taxon>Lachninae</taxon>
        <taxon>Cinara</taxon>
    </lineage>
</organism>
<dbReference type="AlphaFoldDB" id="A0A5E4M652"/>
<evidence type="ECO:0000313" key="2">
    <source>
        <dbReference type="Proteomes" id="UP000325440"/>
    </source>
</evidence>
<proteinExistence type="predicted"/>
<name>A0A5E4M652_9HEMI</name>
<sequence length="51" mass="5960">MEDYENKDLMDTTSSIRGGLVQAGLRYAKANNEKTPEYDEKKDKSWLIYQD</sequence>
<accession>A0A5E4M652</accession>
<dbReference type="EMBL" id="CABPRJ010000166">
    <property type="protein sequence ID" value="VVC27524.1"/>
    <property type="molecule type" value="Genomic_DNA"/>
</dbReference>
<reference evidence="1 2" key="1">
    <citation type="submission" date="2019-08" db="EMBL/GenBank/DDBJ databases">
        <authorList>
            <person name="Alioto T."/>
            <person name="Alioto T."/>
            <person name="Gomez Garrido J."/>
        </authorList>
    </citation>
    <scope>NUCLEOTIDE SEQUENCE [LARGE SCALE GENOMIC DNA]</scope>
</reference>
<protein>
    <submittedName>
        <fullName evidence="1">Uncharacterized protein</fullName>
    </submittedName>
</protein>
<evidence type="ECO:0000313" key="1">
    <source>
        <dbReference type="EMBL" id="VVC27524.1"/>
    </source>
</evidence>
<dbReference type="Proteomes" id="UP000325440">
    <property type="component" value="Unassembled WGS sequence"/>
</dbReference>
<dbReference type="OrthoDB" id="414982at2759"/>
<feature type="non-terminal residue" evidence="1">
    <location>
        <position position="51"/>
    </location>
</feature>
<gene>
    <name evidence="1" type="ORF">CINCED_3A006852</name>
</gene>
<keyword evidence="2" id="KW-1185">Reference proteome</keyword>